<dbReference type="EMBL" id="BAAAZH010000003">
    <property type="protein sequence ID" value="GAA4110188.1"/>
    <property type="molecule type" value="Genomic_DNA"/>
</dbReference>
<dbReference type="InterPro" id="IPR006311">
    <property type="entry name" value="TAT_signal"/>
</dbReference>
<evidence type="ECO:0000313" key="2">
    <source>
        <dbReference type="EMBL" id="GAA4110188.1"/>
    </source>
</evidence>
<dbReference type="Proteomes" id="UP001501495">
    <property type="component" value="Unassembled WGS sequence"/>
</dbReference>
<dbReference type="InterPro" id="IPR011083">
    <property type="entry name" value="Phage_tail_collar_dom"/>
</dbReference>
<evidence type="ECO:0000313" key="3">
    <source>
        <dbReference type="Proteomes" id="UP001501495"/>
    </source>
</evidence>
<evidence type="ECO:0000259" key="1">
    <source>
        <dbReference type="Pfam" id="PF07484"/>
    </source>
</evidence>
<dbReference type="PROSITE" id="PS51318">
    <property type="entry name" value="TAT"/>
    <property type="match status" value="1"/>
</dbReference>
<dbReference type="RefSeq" id="WP_344731641.1">
    <property type="nucleotide sequence ID" value="NZ_BAAAZH010000003.1"/>
</dbReference>
<comment type="caution">
    <text evidence="2">The sequence shown here is derived from an EMBL/GenBank/DDBJ whole genome shotgun (WGS) entry which is preliminary data.</text>
</comment>
<sequence length="186" mass="18343">MSDHPAPGSAVPSGSSGSSHRAGLRTATIAFLAAAAGAALAVPLTAVAGVGGSAERGTVTTPAVLCVARDGAVRVLPATGSCKAKEKAVVVPAAGPFGNDTSVAFAGNGSECTVAEIRLTAGSIGNGLPAAGQELRIADYQALYSLIGNRFGGDGQTTFRLPDLRSAAPDGTTYTICDLGVYPGQR</sequence>
<dbReference type="SUPFAM" id="SSF88874">
    <property type="entry name" value="Receptor-binding domain of short tail fibre protein gp12"/>
    <property type="match status" value="1"/>
</dbReference>
<gene>
    <name evidence="2" type="ORF">GCM10022215_05170</name>
</gene>
<dbReference type="Gene3D" id="3.90.1340.10">
    <property type="entry name" value="Phage tail collar domain"/>
    <property type="match status" value="1"/>
</dbReference>
<keyword evidence="3" id="KW-1185">Reference proteome</keyword>
<name>A0ABP7XB63_9ACTN</name>
<accession>A0ABP7XB63</accession>
<feature type="domain" description="Phage tail collar" evidence="1">
    <location>
        <begin position="128"/>
        <end position="168"/>
    </location>
</feature>
<proteinExistence type="predicted"/>
<reference evidence="3" key="1">
    <citation type="journal article" date="2019" name="Int. J. Syst. Evol. Microbiol.">
        <title>The Global Catalogue of Microorganisms (GCM) 10K type strain sequencing project: providing services to taxonomists for standard genome sequencing and annotation.</title>
        <authorList>
            <consortium name="The Broad Institute Genomics Platform"/>
            <consortium name="The Broad Institute Genome Sequencing Center for Infectious Disease"/>
            <person name="Wu L."/>
            <person name="Ma J."/>
        </authorList>
    </citation>
    <scope>NUCLEOTIDE SEQUENCE [LARGE SCALE GENOMIC DNA]</scope>
    <source>
        <strain evidence="3">JCM 16703</strain>
    </source>
</reference>
<organism evidence="2 3">
    <name type="scientific">Nocardioides fonticola</name>
    <dbReference type="NCBI Taxonomy" id="450363"/>
    <lineage>
        <taxon>Bacteria</taxon>
        <taxon>Bacillati</taxon>
        <taxon>Actinomycetota</taxon>
        <taxon>Actinomycetes</taxon>
        <taxon>Propionibacteriales</taxon>
        <taxon>Nocardioidaceae</taxon>
        <taxon>Nocardioides</taxon>
    </lineage>
</organism>
<dbReference type="InterPro" id="IPR037053">
    <property type="entry name" value="Phage_tail_collar_dom_sf"/>
</dbReference>
<dbReference type="Pfam" id="PF07484">
    <property type="entry name" value="Collar"/>
    <property type="match status" value="1"/>
</dbReference>
<protein>
    <recommendedName>
        <fullName evidence="1">Phage tail collar domain-containing protein</fullName>
    </recommendedName>
</protein>